<dbReference type="EMBL" id="GIIL01005617">
    <property type="protein sequence ID" value="NOV49343.1"/>
    <property type="molecule type" value="Transcribed_RNA"/>
</dbReference>
<evidence type="ECO:0000256" key="13">
    <source>
        <dbReference type="ARBA" id="ARBA00023038"/>
    </source>
</evidence>
<dbReference type="PROSITE" id="PS00478">
    <property type="entry name" value="LIM_DOMAIN_1"/>
    <property type="match status" value="1"/>
</dbReference>
<dbReference type="SUPFAM" id="SSF57716">
    <property type="entry name" value="Glucocorticoid receptor-like (DNA-binding domain)"/>
    <property type="match status" value="1"/>
</dbReference>
<comment type="subcellular location">
    <subcellularLocation>
        <location evidence="2">Cytoplasm</location>
    </subcellularLocation>
</comment>
<evidence type="ECO:0000256" key="17">
    <source>
        <dbReference type="SAM" id="Coils"/>
    </source>
</evidence>
<evidence type="ECO:0000256" key="3">
    <source>
        <dbReference type="ARBA" id="ARBA00008223"/>
    </source>
</evidence>
<comment type="similarity">
    <text evidence="3">Belongs to the Mical family.</text>
</comment>
<dbReference type="InterPro" id="IPR036872">
    <property type="entry name" value="CH_dom_sf"/>
</dbReference>
<dbReference type="PANTHER" id="PTHR23167">
    <property type="entry name" value="CALPONIN HOMOLOGY DOMAIN-CONTAINING PROTEIN DDB_G0272472-RELATED"/>
    <property type="match status" value="1"/>
</dbReference>
<dbReference type="PANTHER" id="PTHR23167:SF54">
    <property type="entry name" value="[F-ACTIN]-MONOOXYGENASE MICAL"/>
    <property type="match status" value="1"/>
</dbReference>
<feature type="region of interest" description="Disordered" evidence="18">
    <location>
        <begin position="2222"/>
        <end position="2251"/>
    </location>
</feature>
<dbReference type="PROSITE" id="PS51848">
    <property type="entry name" value="BMERB"/>
    <property type="match status" value="1"/>
</dbReference>
<evidence type="ECO:0000256" key="7">
    <source>
        <dbReference type="ARBA" id="ARBA00022723"/>
    </source>
</evidence>
<dbReference type="InterPro" id="IPR057494">
    <property type="entry name" value="Rossman_Mical"/>
</dbReference>
<feature type="compositionally biased region" description="Basic and acidic residues" evidence="18">
    <location>
        <begin position="1095"/>
        <end position="1114"/>
    </location>
</feature>
<evidence type="ECO:0000256" key="5">
    <source>
        <dbReference type="ARBA" id="ARBA00022490"/>
    </source>
</evidence>
<keyword evidence="5" id="KW-0963">Cytoplasm</keyword>
<evidence type="ECO:0000256" key="8">
    <source>
        <dbReference type="ARBA" id="ARBA00022827"/>
    </source>
</evidence>
<dbReference type="GO" id="GO:0046872">
    <property type="term" value="F:metal ion binding"/>
    <property type="evidence" value="ECO:0007669"/>
    <property type="project" value="UniProtKB-KW"/>
</dbReference>
<keyword evidence="11" id="KW-0560">Oxidoreductase</keyword>
<dbReference type="SMART" id="SM00132">
    <property type="entry name" value="LIM"/>
    <property type="match status" value="1"/>
</dbReference>
<feature type="compositionally biased region" description="Polar residues" evidence="18">
    <location>
        <begin position="2529"/>
        <end position="2542"/>
    </location>
</feature>
<evidence type="ECO:0000256" key="12">
    <source>
        <dbReference type="ARBA" id="ARBA00023033"/>
    </source>
</evidence>
<keyword evidence="17" id="KW-0175">Coiled coil</keyword>
<dbReference type="GO" id="GO:0071949">
    <property type="term" value="F:FAD binding"/>
    <property type="evidence" value="ECO:0007669"/>
    <property type="project" value="InterPro"/>
</dbReference>
<feature type="region of interest" description="Disordered" evidence="18">
    <location>
        <begin position="1084"/>
        <end position="1144"/>
    </location>
</feature>
<feature type="domain" description="LIM zinc-binding" evidence="20">
    <location>
        <begin position="892"/>
        <end position="953"/>
    </location>
</feature>
<dbReference type="Pfam" id="PF01494">
    <property type="entry name" value="FAD_binding_3"/>
    <property type="match status" value="1"/>
</dbReference>
<dbReference type="Gene3D" id="2.10.110.10">
    <property type="entry name" value="Cysteine Rich Protein"/>
    <property type="match status" value="1"/>
</dbReference>
<evidence type="ECO:0000256" key="10">
    <source>
        <dbReference type="ARBA" id="ARBA00022857"/>
    </source>
</evidence>
<evidence type="ECO:0000256" key="2">
    <source>
        <dbReference type="ARBA" id="ARBA00004496"/>
    </source>
</evidence>
<feature type="domain" description="BMERB" evidence="21">
    <location>
        <begin position="2554"/>
        <end position="2677"/>
    </location>
</feature>
<dbReference type="InterPro" id="IPR001715">
    <property type="entry name" value="CH_dom"/>
</dbReference>
<dbReference type="SMART" id="SM00033">
    <property type="entry name" value="CH"/>
    <property type="match status" value="1"/>
</dbReference>
<dbReference type="InterPro" id="IPR001781">
    <property type="entry name" value="Znf_LIM"/>
</dbReference>
<keyword evidence="13 16" id="KW-0440">LIM domain</keyword>
<feature type="compositionally biased region" description="Basic and acidic residues" evidence="18">
    <location>
        <begin position="988"/>
        <end position="1001"/>
    </location>
</feature>
<accession>A0A6M2DT62</accession>
<dbReference type="InterPro" id="IPR050540">
    <property type="entry name" value="F-actin_Monoox_Mical"/>
</dbReference>
<feature type="compositionally biased region" description="Polar residues" evidence="18">
    <location>
        <begin position="2222"/>
        <end position="2237"/>
    </location>
</feature>
<keyword evidence="9 16" id="KW-0862">Zinc</keyword>
<evidence type="ECO:0000256" key="14">
    <source>
        <dbReference type="ARBA" id="ARBA00023203"/>
    </source>
</evidence>
<feature type="region of interest" description="Disordered" evidence="18">
    <location>
        <begin position="988"/>
        <end position="1057"/>
    </location>
</feature>
<dbReference type="GO" id="GO:0120501">
    <property type="term" value="F:F-actin monooxygenase activity"/>
    <property type="evidence" value="ECO:0007669"/>
    <property type="project" value="UniProtKB-EC"/>
</dbReference>
<evidence type="ECO:0000259" key="20">
    <source>
        <dbReference type="PROSITE" id="PS50023"/>
    </source>
</evidence>
<feature type="compositionally biased region" description="Low complexity" evidence="18">
    <location>
        <begin position="1031"/>
        <end position="1043"/>
    </location>
</feature>
<dbReference type="InterPro" id="IPR022735">
    <property type="entry name" value="bMERB_dom"/>
</dbReference>
<dbReference type="PROSITE" id="PS50023">
    <property type="entry name" value="LIM_DOMAIN_2"/>
    <property type="match status" value="1"/>
</dbReference>
<protein>
    <recommendedName>
        <fullName evidence="4">F-actin monooxygenase</fullName>
        <ecNumber evidence="4">1.14.13.225</ecNumber>
    </recommendedName>
</protein>
<dbReference type="Gene3D" id="3.50.50.60">
    <property type="entry name" value="FAD/NAD(P)-binding domain"/>
    <property type="match status" value="1"/>
</dbReference>
<dbReference type="GO" id="GO:0005737">
    <property type="term" value="C:cytoplasm"/>
    <property type="evidence" value="ECO:0007669"/>
    <property type="project" value="UniProtKB-SubCell"/>
</dbReference>
<keyword evidence="7 16" id="KW-0479">Metal-binding</keyword>
<feature type="compositionally biased region" description="Basic and acidic residues" evidence="18">
    <location>
        <begin position="2323"/>
        <end position="2332"/>
    </location>
</feature>
<feature type="region of interest" description="Disordered" evidence="18">
    <location>
        <begin position="2351"/>
        <end position="2415"/>
    </location>
</feature>
<dbReference type="Pfam" id="PF25413">
    <property type="entry name" value="Rossman_Mical"/>
    <property type="match status" value="1"/>
</dbReference>
<comment type="cofactor">
    <cofactor evidence="1">
        <name>FAD</name>
        <dbReference type="ChEBI" id="CHEBI:57692"/>
    </cofactor>
</comment>
<feature type="compositionally biased region" description="Basic and acidic residues" evidence="18">
    <location>
        <begin position="2452"/>
        <end position="2467"/>
    </location>
</feature>
<feature type="compositionally biased region" description="Low complexity" evidence="18">
    <location>
        <begin position="1127"/>
        <end position="1143"/>
    </location>
</feature>
<dbReference type="InterPro" id="IPR002938">
    <property type="entry name" value="FAD-bd"/>
</dbReference>
<evidence type="ECO:0000256" key="18">
    <source>
        <dbReference type="SAM" id="MobiDB-lite"/>
    </source>
</evidence>
<feature type="compositionally biased region" description="Pro residues" evidence="18">
    <location>
        <begin position="2487"/>
        <end position="2498"/>
    </location>
</feature>
<reference evidence="22" key="1">
    <citation type="submission" date="2020-03" db="EMBL/GenBank/DDBJ databases">
        <title>Transcriptomic Profiling of the Digestive Tract of the Rat Flea, Xenopsylla cheopis, Following Blood Feeding and Infection with Yersinia pestis.</title>
        <authorList>
            <person name="Bland D.M."/>
            <person name="Martens C.A."/>
            <person name="Virtaneva K."/>
            <person name="Kanakabandi K."/>
            <person name="Long D."/>
            <person name="Rosenke R."/>
            <person name="Saturday G.A."/>
            <person name="Hoyt F.H."/>
            <person name="Bruno D.P."/>
            <person name="Ribeiro J.M.C."/>
            <person name="Hinnebusch J."/>
        </authorList>
    </citation>
    <scope>NUCLEOTIDE SEQUENCE</scope>
</reference>
<comment type="catalytic activity">
    <reaction evidence="15">
        <text>L-methionyl-[F-actin] + NADPH + O2 + H(+) = L-methionyl-(R)-S-oxide-[F-actin] + NADP(+) + H2O</text>
        <dbReference type="Rhea" id="RHEA:51308"/>
        <dbReference type="Rhea" id="RHEA-COMP:12953"/>
        <dbReference type="Rhea" id="RHEA-COMP:12956"/>
        <dbReference type="ChEBI" id="CHEBI:15377"/>
        <dbReference type="ChEBI" id="CHEBI:15378"/>
        <dbReference type="ChEBI" id="CHEBI:15379"/>
        <dbReference type="ChEBI" id="CHEBI:16044"/>
        <dbReference type="ChEBI" id="CHEBI:45764"/>
        <dbReference type="ChEBI" id="CHEBI:57783"/>
        <dbReference type="ChEBI" id="CHEBI:58349"/>
        <dbReference type="EC" id="1.14.13.225"/>
    </reaction>
</comment>
<keyword evidence="8" id="KW-0274">FAD</keyword>
<proteinExistence type="inferred from homology"/>
<organism evidence="22">
    <name type="scientific">Xenopsylla cheopis</name>
    <name type="common">Oriental rat flea</name>
    <name type="synonym">Pulex cheopis</name>
    <dbReference type="NCBI Taxonomy" id="163159"/>
    <lineage>
        <taxon>Eukaryota</taxon>
        <taxon>Metazoa</taxon>
        <taxon>Ecdysozoa</taxon>
        <taxon>Arthropoda</taxon>
        <taxon>Hexapoda</taxon>
        <taxon>Insecta</taxon>
        <taxon>Pterygota</taxon>
        <taxon>Neoptera</taxon>
        <taxon>Endopterygota</taxon>
        <taxon>Siphonaptera</taxon>
        <taxon>Pulicidae</taxon>
        <taxon>Xenopsyllinae</taxon>
        <taxon>Xenopsylla</taxon>
    </lineage>
</organism>
<evidence type="ECO:0000256" key="9">
    <source>
        <dbReference type="ARBA" id="ARBA00022833"/>
    </source>
</evidence>
<evidence type="ECO:0000256" key="1">
    <source>
        <dbReference type="ARBA" id="ARBA00001974"/>
    </source>
</evidence>
<feature type="region of interest" description="Disordered" evidence="18">
    <location>
        <begin position="2450"/>
        <end position="2517"/>
    </location>
</feature>
<keyword evidence="12" id="KW-0503">Monooxygenase</keyword>
<evidence type="ECO:0000259" key="19">
    <source>
        <dbReference type="PROSITE" id="PS50021"/>
    </source>
</evidence>
<evidence type="ECO:0000259" key="21">
    <source>
        <dbReference type="PROSITE" id="PS51848"/>
    </source>
</evidence>
<evidence type="ECO:0000256" key="16">
    <source>
        <dbReference type="PROSITE-ProRule" id="PRU00125"/>
    </source>
</evidence>
<evidence type="ECO:0000256" key="11">
    <source>
        <dbReference type="ARBA" id="ARBA00023002"/>
    </source>
</evidence>
<feature type="compositionally biased region" description="Polar residues" evidence="18">
    <location>
        <begin position="2469"/>
        <end position="2482"/>
    </location>
</feature>
<evidence type="ECO:0000256" key="15">
    <source>
        <dbReference type="ARBA" id="ARBA00049522"/>
    </source>
</evidence>
<feature type="region of interest" description="Disordered" evidence="18">
    <location>
        <begin position="2323"/>
        <end position="2342"/>
    </location>
</feature>
<dbReference type="PROSITE" id="PS50021">
    <property type="entry name" value="CH"/>
    <property type="match status" value="1"/>
</dbReference>
<feature type="compositionally biased region" description="Polar residues" evidence="18">
    <location>
        <begin position="2379"/>
        <end position="2398"/>
    </location>
</feature>
<dbReference type="SMART" id="SM01203">
    <property type="entry name" value="DUF3585"/>
    <property type="match status" value="1"/>
</dbReference>
<name>A0A6M2DT62_XENCH</name>
<keyword evidence="6" id="KW-0285">Flavoprotein</keyword>
<dbReference type="Pfam" id="PF00412">
    <property type="entry name" value="LIM"/>
    <property type="match status" value="1"/>
</dbReference>
<dbReference type="Pfam" id="PF00307">
    <property type="entry name" value="CH"/>
    <property type="match status" value="1"/>
</dbReference>
<sequence>MRSPSAAAQQEAAMASALFDHFCTAPTLKLALGYHRNLCDTLHLKPTRFPDYYPKLKAKLSKSWKAQALFKKFDARASHKCYQRGEATPHTRVLIIGAGPCGLRAAIETQLLGAKVVVVEKRDRMSRNNVLHLWPFVIHDLRALGAKKFFGKFCAGAIDHISIRQLQIILLKVALLLGVEIHEAVAFEKLVEPSDGMGWRCRTNPPDHPVSQYEFDVLIGADGKRNTLEGFKRKEFRGKLAIAITANFINKRSEAEAKVEEISGVAFIFNQKFFKDLYAETGIDLENIVYYKDDTHYFVMTAKKHSLLDKGVIIQDFADTAKLLALENVDRAALMKYAREAAEFSTEYQMPGMEFAVNHYGKPDVAMFDFTSMYAAENASRVLHKSGYKLLMCLVGDSLLEPFWPTGSGCARGFLSAMDACWAIKGWGGCESILDVVAQRESVYRLLGHSTPENLQRDCSSYTLDPSTRYQNLNKSSVLPQQVKSLITTDDPSIMEIKSKSADTNIADVPRKRRRRDSKVLPETLVHWINFQIAPYNLQIDNLMQLLDNGLVLCAVLHRYRPDLIHYTECITNSSRDNNCYAVNIMERELGIPSTLFKNNDDYTSEADLIYYITQIYYTFRGEIPYIKHPKLEMPDKKADVNPTSAFAKMAKFGNEAKADNGQLTSVHTYKRRSRTSNDGALLGEKVRLDAMKKLKKRRSDRFGGLSVDRERGLGLPGGTRRPLDEDFSNRIKNYEQQLKFVNTTDKKPKDLLRAIGKIESSDWNVKEIEKKIQESKKATVSSTHREKVPKWSREQFLARQNKMESKGTGLERQDSNGEKFKEIDHKLKEIDKQLKEPALVALTKYEARKVANLAGNFTNDKLDDKQRHIIEKPLSTNTKLQSVLANQKNSDLCHFCGKRVYLMERLCAEGLTFHRACLRCTHCGTHLRVGACSFDRDGKVYCTQHLGMPGKQTIKKSKDLSPIRKDRTPDKIQGFISGLDLIDRGQTPERIEYEIDRPPVETEDDHSLSPMDEDEWTDRNFGASTVENLSSDFNESDVSSESSESEDEYSEAFDNLDNMQIANRKYRNNDDVLYEESPSDEFYHEYSDEDSDDNDTHTDGEQDAAARELRRMEIPLNYHPPKNAYSNTEASTEDSTSSSNANKDIQNSATEISTDSEFEHDGLSKIREVPSIMIDDTHVTKTRGSSFYQSLKMQVKTTETRRMNGQRENLLLAKTKPKNKVTTEDGVELDIRPIVEFDKEIISKISSSKENSRATPFVNPNPGDYLLKHTQSTSGIASKTSLELKKRYLLGNDNLGSGLMKSGSASALDSKFKSFHNNISEYQKLLHPAPDLNSQKLINAVQPSQFPSSFNTTSHTHSSENIISDENNFKLNIIKVNNSQKLGKPDFSSSNADEVKNYKNLIENAEDLTEIKDSILNSEQLTNNNSRDITPTNEMPNFAISKQYYNSENDYRCRSPAHETSIIVPEISWITKDKEDKAGTDLETDSLSMTSESSTENLIDNQYNQLISRSPSLEISGSNKFVPQIEVTGIGGELMQIDSLMVNDSDGNDEGTENKIDEYVSVEDKNINEVNQVHPFTQKPSHYGQQSFETSDNNMINKFTEPNKQKPLTDFGSESKIITAAKVVNSEYCSDSDSANEITTALTETELSDWAVDDAVSENIVDVEYSINSEFLNSLKHKKSKMFKNAGKWRKDSTVLIAKVEDFDDLGISHVCGKRIDNNVEQSSVASLNNRQNLDIENIEFMDSASDGSCIENAVAATDTPIMQNKGYVQFVDNDFVTKSDLSQNTSTIAISEVMHPINLAVIDNSRKDVDYIEQGACVLGNDIKENMESCNEGGMVKNSLYCDKELPKLISSIEKSVIDDKLDENKIDRSFNNSDYEKYENLDHDDDSLVLVESAADTTTSDLLTIMTTPMETPSNPDKTWTNEICNTININDGAFCNPITNLIDNSDQMKTLDDKYDANWRSQENSKAYHDYIQTVKDRTAGFGNLRDSIDVRKSRRQSKSNINIIDNAPKQISSDCNQASIANSKNMTQEKANGKIENNYNSPTTLKKLEEITKERVKQKDLIHNLVMDKLQNKKMLNAEKRLNRCRTRSSFSPSSGIMKSDAIVSTTLKKYADDVESKCKTDKGNSYDKSLSINQMSSSYNLQKSPTDSAIMKPLNADSMLYQLSNVNSPIKHHCELHHSYSSCADPNCQNSHKMESTPLTSFKKLSQHKSIRPLSVHSSFKIKTSTRNAPSASLPDTPLTNPEAFSVPDLTKKINEELFCTPVAPPRLKRDDDLRKTTEKLRQDAKLRAHIKSNEDLGLSPEDKYLILKQKINKKSVGDDHNEYKGQESLTEQSFDGDLRSRIKMVQDTNRPSSTSTIYSSISHDSAKDKSVDSSPKTSGFYTSDPNVSSASHKTDIEKKTKVKDRERRKSIIQAVSDFFHKKISHSNPSSPIKEGKLRGIYSSQKSKDISKDSCTKDDALSNRCQSEKNLNTSRIIQDEQPPPIPPPPLNYIPPNLGHISDGSQSEDLDGRGLSLEALDCTNSSYNADGANPSSSEPKRRRSQRAVRKAELKRFRKAQENQRQREETEVKQRELEAKGVAIEKALRGEDTENTQLDEHLFASWMQLRKEQQKLHVYDQMLSIQARELQLEDRHARLQNELRERLLQDDSGKTNDDANRESQILQEMLEIVKMHDSLLLERDRLRNAGTPTSDPEEITRVTR</sequence>
<feature type="domain" description="Calponin-homology (CH)" evidence="19">
    <location>
        <begin position="519"/>
        <end position="621"/>
    </location>
</feature>
<evidence type="ECO:0000256" key="6">
    <source>
        <dbReference type="ARBA" id="ARBA00022630"/>
    </source>
</evidence>
<feature type="compositionally biased region" description="Basic and acidic residues" evidence="18">
    <location>
        <begin position="2399"/>
        <end position="2415"/>
    </location>
</feature>
<evidence type="ECO:0000313" key="22">
    <source>
        <dbReference type="EMBL" id="NOV49343.1"/>
    </source>
</evidence>
<feature type="region of interest" description="Disordered" evidence="18">
    <location>
        <begin position="2688"/>
        <end position="2708"/>
    </location>
</feature>
<dbReference type="Pfam" id="PF12130">
    <property type="entry name" value="bMERB_dom"/>
    <property type="match status" value="1"/>
</dbReference>
<dbReference type="FunFam" id="3.50.50.60:FF:000004">
    <property type="entry name" value="protein-methionine sulfoxide oxidase MICAL2 isoform X1"/>
    <property type="match status" value="1"/>
</dbReference>
<evidence type="ECO:0000256" key="4">
    <source>
        <dbReference type="ARBA" id="ARBA00012709"/>
    </source>
</evidence>
<dbReference type="EC" id="1.14.13.225" evidence="4"/>
<keyword evidence="10" id="KW-0521">NADP</keyword>
<feature type="region of interest" description="Disordered" evidence="18">
    <location>
        <begin position="2529"/>
        <end position="2550"/>
    </location>
</feature>
<keyword evidence="14" id="KW-0009">Actin-binding</keyword>
<feature type="compositionally biased region" description="Low complexity" evidence="18">
    <location>
        <begin position="2359"/>
        <end position="2369"/>
    </location>
</feature>
<dbReference type="SUPFAM" id="SSF47576">
    <property type="entry name" value="Calponin-homology domain, CH-domain"/>
    <property type="match status" value="1"/>
</dbReference>
<feature type="coiled-coil region" evidence="17">
    <location>
        <begin position="2555"/>
        <end position="2584"/>
    </location>
</feature>
<dbReference type="InterPro" id="IPR036188">
    <property type="entry name" value="FAD/NAD-bd_sf"/>
</dbReference>
<dbReference type="Gene3D" id="1.10.418.10">
    <property type="entry name" value="Calponin-like domain"/>
    <property type="match status" value="1"/>
</dbReference>
<dbReference type="SUPFAM" id="SSF51905">
    <property type="entry name" value="FAD/NAD(P)-binding domain"/>
    <property type="match status" value="1"/>
</dbReference>
<dbReference type="GO" id="GO:0003779">
    <property type="term" value="F:actin binding"/>
    <property type="evidence" value="ECO:0007669"/>
    <property type="project" value="UniProtKB-KW"/>
</dbReference>